<protein>
    <submittedName>
        <fullName evidence="2">Uncharacterized protein</fullName>
    </submittedName>
</protein>
<dbReference type="Proteomes" id="UP000306196">
    <property type="component" value="Unassembled WGS sequence"/>
</dbReference>
<accession>A0A5R8K8X8</accession>
<dbReference type="RefSeq" id="WP_138088234.1">
    <property type="nucleotide sequence ID" value="NZ_VAUV01000019.1"/>
</dbReference>
<keyword evidence="1" id="KW-0472">Membrane</keyword>
<dbReference type="AlphaFoldDB" id="A0A5R8K8X8"/>
<feature type="transmembrane region" description="Helical" evidence="1">
    <location>
        <begin position="21"/>
        <end position="50"/>
    </location>
</feature>
<evidence type="ECO:0000313" key="2">
    <source>
        <dbReference type="EMBL" id="TLD68773.1"/>
    </source>
</evidence>
<gene>
    <name evidence="2" type="ORF">FEM03_20785</name>
</gene>
<keyword evidence="3" id="KW-1185">Reference proteome</keyword>
<sequence length="143" mass="16110">MRHSGNFYLFRLGPGWRGLVTLADGLVLAIAWMGVILSVGGVFVLCVWWFGEMGMLIPPMVAVAGVFILLRKGKWGGISRMMRRLGDCFPGWLVVMQGCHARVRYHGEIWKLSEPGVYGLRPGCLVFFNGTEEQWDRFDPMAM</sequence>
<evidence type="ECO:0000256" key="1">
    <source>
        <dbReference type="SAM" id="Phobius"/>
    </source>
</evidence>
<feature type="transmembrane region" description="Helical" evidence="1">
    <location>
        <begin position="56"/>
        <end position="73"/>
    </location>
</feature>
<keyword evidence="1" id="KW-1133">Transmembrane helix</keyword>
<evidence type="ECO:0000313" key="3">
    <source>
        <dbReference type="Proteomes" id="UP000306196"/>
    </source>
</evidence>
<organism evidence="2 3">
    <name type="scientific">Phragmitibacter flavus</name>
    <dbReference type="NCBI Taxonomy" id="2576071"/>
    <lineage>
        <taxon>Bacteria</taxon>
        <taxon>Pseudomonadati</taxon>
        <taxon>Verrucomicrobiota</taxon>
        <taxon>Verrucomicrobiia</taxon>
        <taxon>Verrucomicrobiales</taxon>
        <taxon>Verrucomicrobiaceae</taxon>
        <taxon>Phragmitibacter</taxon>
    </lineage>
</organism>
<proteinExistence type="predicted"/>
<reference evidence="2 3" key="1">
    <citation type="submission" date="2019-05" db="EMBL/GenBank/DDBJ databases">
        <title>Verrucobacter flavum gen. nov., sp. nov. a new member of the family Verrucomicrobiaceae.</title>
        <authorList>
            <person name="Szuroczki S."/>
            <person name="Abbaszade G."/>
            <person name="Szabo A."/>
            <person name="Felfoldi T."/>
            <person name="Schumann P."/>
            <person name="Boka K."/>
            <person name="Keki Z."/>
            <person name="Toumi M."/>
            <person name="Toth E."/>
        </authorList>
    </citation>
    <scope>NUCLEOTIDE SEQUENCE [LARGE SCALE GENOMIC DNA]</scope>
    <source>
        <strain evidence="2 3">MG-N-17</strain>
    </source>
</reference>
<dbReference type="EMBL" id="VAUV01000019">
    <property type="protein sequence ID" value="TLD68773.1"/>
    <property type="molecule type" value="Genomic_DNA"/>
</dbReference>
<name>A0A5R8K8X8_9BACT</name>
<comment type="caution">
    <text evidence="2">The sequence shown here is derived from an EMBL/GenBank/DDBJ whole genome shotgun (WGS) entry which is preliminary data.</text>
</comment>
<keyword evidence="1" id="KW-0812">Transmembrane</keyword>